<comment type="caution">
    <text evidence="2">The sequence shown here is derived from an EMBL/GenBank/DDBJ whole genome shotgun (WGS) entry which is preliminary data.</text>
</comment>
<accession>A0A2P6S702</accession>
<sequence length="186" mass="20917">MVRGGRKVICGGWNQFVKDNFGDYSKWCILTLESPCNFRARIFSNYGGLASLANMTVLANQLDELFVDNLLSIQSAYEDVSSDGTMSTDMEDVNSDGTMSIDMEDVSSVDEGQESAGEDPSSVDVYSPNEESSDEDGELPSCEMRIRKYNYGQLPTKFVTAHFKEKKPFWCDIRVPDGRSWRVHFI</sequence>
<dbReference type="AlphaFoldDB" id="A0A2P6S702"/>
<dbReference type="GO" id="GO:0003677">
    <property type="term" value="F:DNA binding"/>
    <property type="evidence" value="ECO:0007669"/>
    <property type="project" value="UniProtKB-KW"/>
</dbReference>
<keyword evidence="2" id="KW-0238">DNA-binding</keyword>
<organism evidence="2 3">
    <name type="scientific">Rosa chinensis</name>
    <name type="common">China rose</name>
    <dbReference type="NCBI Taxonomy" id="74649"/>
    <lineage>
        <taxon>Eukaryota</taxon>
        <taxon>Viridiplantae</taxon>
        <taxon>Streptophyta</taxon>
        <taxon>Embryophyta</taxon>
        <taxon>Tracheophyta</taxon>
        <taxon>Spermatophyta</taxon>
        <taxon>Magnoliopsida</taxon>
        <taxon>eudicotyledons</taxon>
        <taxon>Gunneridae</taxon>
        <taxon>Pentapetalae</taxon>
        <taxon>rosids</taxon>
        <taxon>fabids</taxon>
        <taxon>Rosales</taxon>
        <taxon>Rosaceae</taxon>
        <taxon>Rosoideae</taxon>
        <taxon>Rosoideae incertae sedis</taxon>
        <taxon>Rosa</taxon>
    </lineage>
</organism>
<gene>
    <name evidence="2" type="ORF">RchiOBHm_Chr1g0313861</name>
</gene>
<feature type="region of interest" description="Disordered" evidence="1">
    <location>
        <begin position="107"/>
        <end position="139"/>
    </location>
</feature>
<feature type="compositionally biased region" description="Acidic residues" evidence="1">
    <location>
        <begin position="107"/>
        <end position="117"/>
    </location>
</feature>
<evidence type="ECO:0000313" key="2">
    <source>
        <dbReference type="EMBL" id="PRQ54462.1"/>
    </source>
</evidence>
<reference evidence="2 3" key="1">
    <citation type="journal article" date="2018" name="Nat. Genet.">
        <title>The Rosa genome provides new insights in the design of modern roses.</title>
        <authorList>
            <person name="Bendahmane M."/>
        </authorList>
    </citation>
    <scope>NUCLEOTIDE SEQUENCE [LARGE SCALE GENOMIC DNA]</scope>
    <source>
        <strain evidence="3">cv. Old Blush</strain>
    </source>
</reference>
<protein>
    <submittedName>
        <fullName evidence="2">Putative DNA-binding pseudobarrel domain-containing protein</fullName>
    </submittedName>
</protein>
<dbReference type="Proteomes" id="UP000238479">
    <property type="component" value="Chromosome 1"/>
</dbReference>
<keyword evidence="3" id="KW-1185">Reference proteome</keyword>
<evidence type="ECO:0000313" key="3">
    <source>
        <dbReference type="Proteomes" id="UP000238479"/>
    </source>
</evidence>
<proteinExistence type="predicted"/>
<dbReference type="EMBL" id="PDCK01000039">
    <property type="protein sequence ID" value="PRQ54462.1"/>
    <property type="molecule type" value="Genomic_DNA"/>
</dbReference>
<evidence type="ECO:0000256" key="1">
    <source>
        <dbReference type="SAM" id="MobiDB-lite"/>
    </source>
</evidence>
<dbReference type="Gramene" id="PRQ54462">
    <property type="protein sequence ID" value="PRQ54462"/>
    <property type="gene ID" value="RchiOBHm_Chr1g0313861"/>
</dbReference>
<name>A0A2P6S702_ROSCH</name>